<evidence type="ECO:0008006" key="3">
    <source>
        <dbReference type="Google" id="ProtNLM"/>
    </source>
</evidence>
<accession>A0ABW7Y0L7</accession>
<dbReference type="EMBL" id="JBITDC010000004">
    <property type="protein sequence ID" value="MFI5675523.1"/>
    <property type="molecule type" value="Genomic_DNA"/>
</dbReference>
<comment type="caution">
    <text evidence="1">The sequence shown here is derived from an EMBL/GenBank/DDBJ whole genome shotgun (WGS) entry which is preliminary data.</text>
</comment>
<name>A0ABW7Y0L7_STRCE</name>
<dbReference type="Proteomes" id="UP001612415">
    <property type="component" value="Unassembled WGS sequence"/>
</dbReference>
<evidence type="ECO:0000313" key="1">
    <source>
        <dbReference type="EMBL" id="MFI5675523.1"/>
    </source>
</evidence>
<gene>
    <name evidence="1" type="ORF">ACIA8P_12740</name>
</gene>
<keyword evidence="2" id="KW-1185">Reference proteome</keyword>
<proteinExistence type="predicted"/>
<dbReference type="RefSeq" id="WP_398656312.1">
    <property type="nucleotide sequence ID" value="NZ_JBITDC010000004.1"/>
</dbReference>
<reference evidence="1 2" key="1">
    <citation type="submission" date="2024-10" db="EMBL/GenBank/DDBJ databases">
        <title>The Natural Products Discovery Center: Release of the First 8490 Sequenced Strains for Exploring Actinobacteria Biosynthetic Diversity.</title>
        <authorList>
            <person name="Kalkreuter E."/>
            <person name="Kautsar S.A."/>
            <person name="Yang D."/>
            <person name="Bader C.D."/>
            <person name="Teijaro C.N."/>
            <person name="Fluegel L."/>
            <person name="Davis C.M."/>
            <person name="Simpson J.R."/>
            <person name="Lauterbach L."/>
            <person name="Steele A.D."/>
            <person name="Gui C."/>
            <person name="Meng S."/>
            <person name="Li G."/>
            <person name="Viehrig K."/>
            <person name="Ye F."/>
            <person name="Su P."/>
            <person name="Kiefer A.F."/>
            <person name="Nichols A."/>
            <person name="Cepeda A.J."/>
            <person name="Yan W."/>
            <person name="Fan B."/>
            <person name="Jiang Y."/>
            <person name="Adhikari A."/>
            <person name="Zheng C.-J."/>
            <person name="Schuster L."/>
            <person name="Cowan T.M."/>
            <person name="Smanski M.J."/>
            <person name="Chevrette M.G."/>
            <person name="De Carvalho L.P.S."/>
            <person name="Shen B."/>
        </authorList>
    </citation>
    <scope>NUCLEOTIDE SEQUENCE [LARGE SCALE GENOMIC DNA]</scope>
    <source>
        <strain evidence="1 2">NPDC051599</strain>
    </source>
</reference>
<protein>
    <recommendedName>
        <fullName evidence="3">Cytochrome C oxidase subunit I</fullName>
    </recommendedName>
</protein>
<sequence length="124" mass="14197">MRREERAAAYGTGEAGLVHEVEGYLLARAHREQARHEAEDFCAEMPWLTTAQAEEVVQRYIRRRTDLTRRMLLETVERAAQLRQEYETRYATLRRDLLTRHAACACAVLAGTGAVSTFVCLLSR</sequence>
<evidence type="ECO:0000313" key="2">
    <source>
        <dbReference type="Proteomes" id="UP001612415"/>
    </source>
</evidence>
<organism evidence="1 2">
    <name type="scientific">Streptomyces cellulosae</name>
    <dbReference type="NCBI Taxonomy" id="1968"/>
    <lineage>
        <taxon>Bacteria</taxon>
        <taxon>Bacillati</taxon>
        <taxon>Actinomycetota</taxon>
        <taxon>Actinomycetes</taxon>
        <taxon>Kitasatosporales</taxon>
        <taxon>Streptomycetaceae</taxon>
        <taxon>Streptomyces</taxon>
    </lineage>
</organism>